<feature type="binding site" evidence="6">
    <location>
        <position position="207"/>
    </location>
    <ligand>
        <name>chlorophyll a</name>
        <dbReference type="ChEBI" id="CHEBI:58416"/>
        <label>1</label>
    </ligand>
</feature>
<feature type="binding site" description="axial binding residue" evidence="6">
    <location>
        <position position="158"/>
    </location>
    <ligand>
        <name>chlorophyll b</name>
        <dbReference type="ChEBI" id="CHEBI:61721"/>
        <label>1</label>
    </ligand>
    <ligandPart>
        <name>Mg</name>
        <dbReference type="ChEBI" id="CHEBI:25107"/>
    </ligandPart>
</feature>
<feature type="binding site" evidence="6">
    <location>
        <position position="89"/>
    </location>
    <ligand>
        <name>chlorophyll a</name>
        <dbReference type="ChEBI" id="CHEBI:58416"/>
        <label>1</label>
    </ligand>
</feature>
<comment type="similarity">
    <text evidence="7">Belongs to the light-harvesting chlorophyll a/b-binding (LHC) protein family.</text>
</comment>
<organism evidence="9">
    <name type="scientific">Mantoniella antarctica</name>
    <dbReference type="NCBI Taxonomy" id="81844"/>
    <lineage>
        <taxon>Eukaryota</taxon>
        <taxon>Viridiplantae</taxon>
        <taxon>Chlorophyta</taxon>
        <taxon>Mamiellophyceae</taxon>
        <taxon>Mamiellales</taxon>
        <taxon>Mamiellaceae</taxon>
        <taxon>Mantoniella</taxon>
    </lineage>
</organism>
<evidence type="ECO:0000256" key="6">
    <source>
        <dbReference type="PIRSR" id="PIRSR601344-1"/>
    </source>
</evidence>
<evidence type="ECO:0000256" key="1">
    <source>
        <dbReference type="ARBA" id="ARBA00022494"/>
    </source>
</evidence>
<keyword evidence="2 7" id="KW-0150">Chloroplast</keyword>
<keyword evidence="7" id="KW-0604">Photosystem II</keyword>
<proteinExistence type="inferred from homology"/>
<feature type="binding site" evidence="6">
    <location>
        <position position="208"/>
    </location>
    <ligand>
        <name>chlorophyll a</name>
        <dbReference type="ChEBI" id="CHEBI:58416"/>
        <label>1</label>
    </ligand>
</feature>
<feature type="binding site" description="axial binding residue" evidence="6">
    <location>
        <position position="94"/>
    </location>
    <ligand>
        <name>chlorophyll b</name>
        <dbReference type="ChEBI" id="CHEBI:61721"/>
        <label>1</label>
    </ligand>
    <ligandPart>
        <name>Mg</name>
        <dbReference type="ChEBI" id="CHEBI:25107"/>
    </ligandPart>
</feature>
<feature type="binding site" evidence="6">
    <location>
        <position position="131"/>
    </location>
    <ligand>
        <name>chlorophyll a</name>
        <dbReference type="ChEBI" id="CHEBI:58416"/>
        <label>1</label>
    </ligand>
</feature>
<keyword evidence="4 7" id="KW-0934">Plastid</keyword>
<feature type="binding site" evidence="6">
    <location>
        <position position="248"/>
    </location>
    <ligand>
        <name>chlorophyll a</name>
        <dbReference type="ChEBI" id="CHEBI:58416"/>
        <label>1</label>
    </ligand>
</feature>
<dbReference type="EMBL" id="HBFC01004929">
    <property type="protein sequence ID" value="CAD8700028.1"/>
    <property type="molecule type" value="Transcribed_RNA"/>
</dbReference>
<feature type="binding site" evidence="6">
    <location>
        <position position="92"/>
    </location>
    <ligand>
        <name>chlorophyll a</name>
        <dbReference type="ChEBI" id="CHEBI:58416"/>
        <label>1</label>
    </ligand>
</feature>
<protein>
    <recommendedName>
        <fullName evidence="7">Chlorophyll a-b binding protein, chloroplastic</fullName>
    </recommendedName>
</protein>
<evidence type="ECO:0000256" key="5">
    <source>
        <dbReference type="ARBA" id="ARBA00022991"/>
    </source>
</evidence>
<dbReference type="Pfam" id="PF00504">
    <property type="entry name" value="Chloroa_b-bind"/>
    <property type="match status" value="1"/>
</dbReference>
<keyword evidence="5 7" id="KW-0157">Chromophore</keyword>
<dbReference type="AlphaFoldDB" id="A0A6U3EFX3"/>
<keyword evidence="7" id="KW-0793">Thylakoid</keyword>
<sequence length="265" mass="28511">MAASALSMRSALAAGIVGKPAARSSVSPKAAGLKVFARMTKDRVSLKKDSKWRSGIDIYPEWGEFPSSDRVSPVGSLSYDEYKNNVSAEIIHGRFAMLGVTGAWAQENLLGTPWFMAGEECTFDKCELSYLNNDFTPSYEGALLGIIFFEVVLMGAAEGFRTGLLENPFNDVVAGSVFPGGRFDPLNFSEGKTANFFGEDLDTLKIKELKHCRLAMLAWLGILAQAVSTNPEGSGPDAIGPVANWSAHVADVVHCNVVDRSGCVF</sequence>
<evidence type="ECO:0000313" key="9">
    <source>
        <dbReference type="EMBL" id="CAD8700029.1"/>
    </source>
</evidence>
<dbReference type="GO" id="GO:0009522">
    <property type="term" value="C:photosystem I"/>
    <property type="evidence" value="ECO:0007669"/>
    <property type="project" value="UniProtKB-KW"/>
</dbReference>
<dbReference type="GO" id="GO:0016168">
    <property type="term" value="F:chlorophyll binding"/>
    <property type="evidence" value="ECO:0007669"/>
    <property type="project" value="UniProtKB-KW"/>
</dbReference>
<feature type="binding site" evidence="6">
    <location>
        <position position="213"/>
    </location>
    <ligand>
        <name>chlorophyll a</name>
        <dbReference type="ChEBI" id="CHEBI:58416"/>
        <label>1</label>
    </ligand>
</feature>
<dbReference type="Gene3D" id="1.10.3460.10">
    <property type="entry name" value="Chlorophyll a/b binding protein domain"/>
    <property type="match status" value="1"/>
</dbReference>
<accession>A0A6U3EFX3</accession>
<dbReference type="GO" id="GO:0009535">
    <property type="term" value="C:chloroplast thylakoid membrane"/>
    <property type="evidence" value="ECO:0007669"/>
    <property type="project" value="UniProtKB-SubCell"/>
</dbReference>
<evidence type="ECO:0000313" key="8">
    <source>
        <dbReference type="EMBL" id="CAD8700028.1"/>
    </source>
</evidence>
<dbReference type="InterPro" id="IPR001344">
    <property type="entry name" value="Chloro_AB-bd_pln"/>
</dbReference>
<dbReference type="PANTHER" id="PTHR21649">
    <property type="entry name" value="CHLOROPHYLL A/B BINDING PROTEIN"/>
    <property type="match status" value="1"/>
</dbReference>
<keyword evidence="1 6" id="KW-0148">Chlorophyll</keyword>
<evidence type="ECO:0000256" key="7">
    <source>
        <dbReference type="RuleBase" id="RU363080"/>
    </source>
</evidence>
<name>A0A6U3EFX3_9CHLO</name>
<evidence type="ECO:0000256" key="4">
    <source>
        <dbReference type="ARBA" id="ARBA00022640"/>
    </source>
</evidence>
<reference evidence="9" key="1">
    <citation type="submission" date="2021-01" db="EMBL/GenBank/DDBJ databases">
        <authorList>
            <person name="Corre E."/>
            <person name="Pelletier E."/>
            <person name="Niang G."/>
            <person name="Scheremetjew M."/>
            <person name="Finn R."/>
            <person name="Kale V."/>
            <person name="Holt S."/>
            <person name="Cochrane G."/>
            <person name="Meng A."/>
            <person name="Brown T."/>
            <person name="Cohen L."/>
        </authorList>
    </citation>
    <scope>NUCLEOTIDE SEQUENCE</scope>
    <source>
        <strain evidence="9">SL-175</strain>
    </source>
</reference>
<evidence type="ECO:0000256" key="2">
    <source>
        <dbReference type="ARBA" id="ARBA00022528"/>
    </source>
</evidence>
<dbReference type="SUPFAM" id="SSF103511">
    <property type="entry name" value="Chlorophyll a-b binding protein"/>
    <property type="match status" value="1"/>
</dbReference>
<evidence type="ECO:0000256" key="3">
    <source>
        <dbReference type="ARBA" id="ARBA00022531"/>
    </source>
</evidence>
<comment type="function">
    <text evidence="7">The light-harvesting complex (LHC) functions as a light receptor, it captures and delivers excitation energy to photosystems with which it is closely associated.</text>
</comment>
<feature type="binding site" evidence="6">
    <location>
        <position position="225"/>
    </location>
    <ligand>
        <name>chlorophyll a</name>
        <dbReference type="ChEBI" id="CHEBI:58416"/>
        <label>1</label>
    </ligand>
</feature>
<keyword evidence="7" id="KW-0603">Photosystem I</keyword>
<gene>
    <name evidence="8" type="ORF">MANT1106_LOCUS2710</name>
    <name evidence="9" type="ORF">MANT1106_LOCUS2711</name>
</gene>
<dbReference type="InterPro" id="IPR022796">
    <property type="entry name" value="Chloroa_b-bind"/>
</dbReference>
<dbReference type="GO" id="GO:0009765">
    <property type="term" value="P:photosynthesis, light harvesting"/>
    <property type="evidence" value="ECO:0007669"/>
    <property type="project" value="InterPro"/>
</dbReference>
<comment type="subcellular location">
    <subcellularLocation>
        <location evidence="7">Plastid</location>
        <location evidence="7">Chloroplast thylakoid membrane</location>
    </subcellularLocation>
</comment>
<dbReference type="GO" id="GO:0009523">
    <property type="term" value="C:photosystem II"/>
    <property type="evidence" value="ECO:0007669"/>
    <property type="project" value="UniProtKB-KW"/>
</dbReference>
<keyword evidence="3 7" id="KW-0602">Photosynthesis</keyword>
<dbReference type="EMBL" id="HBFC01004930">
    <property type="protein sequence ID" value="CAD8700029.1"/>
    <property type="molecule type" value="Transcribed_RNA"/>
</dbReference>